<feature type="compositionally biased region" description="Basic and acidic residues" evidence="1">
    <location>
        <begin position="257"/>
        <end position="266"/>
    </location>
</feature>
<dbReference type="AlphaFoldDB" id="A0A5B2XHI1"/>
<dbReference type="SUPFAM" id="SSF56399">
    <property type="entry name" value="ADP-ribosylation"/>
    <property type="match status" value="2"/>
</dbReference>
<dbReference type="RefSeq" id="WP_149849645.1">
    <property type="nucleotide sequence ID" value="NZ_VUOB01000021.1"/>
</dbReference>
<evidence type="ECO:0000313" key="2">
    <source>
        <dbReference type="EMBL" id="KAA2262666.1"/>
    </source>
</evidence>
<gene>
    <name evidence="2" type="ORF">F0L68_12275</name>
</gene>
<proteinExistence type="predicted"/>
<name>A0A5B2XHI1_9PSEU</name>
<dbReference type="GO" id="GO:0005576">
    <property type="term" value="C:extracellular region"/>
    <property type="evidence" value="ECO:0007669"/>
    <property type="project" value="InterPro"/>
</dbReference>
<evidence type="ECO:0000313" key="3">
    <source>
        <dbReference type="Proteomes" id="UP000323454"/>
    </source>
</evidence>
<sequence>MSPTARRSVSRSASTAGASIRSLHSAAGSATEATHQVSRSLSRSGSTKSGHSSPTPPRTTQSATPHGSRGTVYRGDGRHPSEIFQHGFASRGDNYDLGDHIKGGSNLRATGYVSTSANPTVAQSFTQPPPPSWRDRVGLKLGTSPLNRMAATPGVPATPSNQPLRIKNVDGVNYMYRKGWIYSMDRGGNMTNANASGHVPPDYRWQEEWSAKRQIVPQDIQGAQRFKGWVEVNNNTGVPKILDPTHGPFVANPRYDPNYRARQEQA</sequence>
<dbReference type="GO" id="GO:0003950">
    <property type="term" value="F:NAD+ poly-ADP-ribosyltransferase activity"/>
    <property type="evidence" value="ECO:0007669"/>
    <property type="project" value="InterPro"/>
</dbReference>
<dbReference type="OrthoDB" id="3665490at2"/>
<dbReference type="EMBL" id="VUOB01000021">
    <property type="protein sequence ID" value="KAA2262666.1"/>
    <property type="molecule type" value="Genomic_DNA"/>
</dbReference>
<reference evidence="2 3" key="1">
    <citation type="submission" date="2019-09" db="EMBL/GenBank/DDBJ databases">
        <title>Goodfellowia gen. nov., a new genus of the Pseudonocardineae related to Actinoalloteichus, containing Goodfellowia coeruleoviolacea gen. nov., comb. nov. gen. nov., comb. nov.</title>
        <authorList>
            <person name="Labeda D."/>
        </authorList>
    </citation>
    <scope>NUCLEOTIDE SEQUENCE [LARGE SCALE GENOMIC DNA]</scope>
    <source>
        <strain evidence="2 3">AN110305</strain>
    </source>
</reference>
<feature type="compositionally biased region" description="Low complexity" evidence="1">
    <location>
        <begin position="1"/>
        <end position="19"/>
    </location>
</feature>
<organism evidence="2 3">
    <name type="scientific">Solihabitans fulvus</name>
    <dbReference type="NCBI Taxonomy" id="1892852"/>
    <lineage>
        <taxon>Bacteria</taxon>
        <taxon>Bacillati</taxon>
        <taxon>Actinomycetota</taxon>
        <taxon>Actinomycetes</taxon>
        <taxon>Pseudonocardiales</taxon>
        <taxon>Pseudonocardiaceae</taxon>
        <taxon>Solihabitans</taxon>
    </lineage>
</organism>
<dbReference type="Proteomes" id="UP000323454">
    <property type="component" value="Unassembled WGS sequence"/>
</dbReference>
<reference evidence="2 3" key="2">
    <citation type="submission" date="2019-09" db="EMBL/GenBank/DDBJ databases">
        <authorList>
            <person name="Jin C."/>
        </authorList>
    </citation>
    <scope>NUCLEOTIDE SEQUENCE [LARGE SCALE GENOMIC DNA]</scope>
    <source>
        <strain evidence="2 3">AN110305</strain>
    </source>
</reference>
<feature type="region of interest" description="Disordered" evidence="1">
    <location>
        <begin position="1"/>
        <end position="86"/>
    </location>
</feature>
<comment type="caution">
    <text evidence="2">The sequence shown here is derived from an EMBL/GenBank/DDBJ whole genome shotgun (WGS) entry which is preliminary data.</text>
</comment>
<protein>
    <submittedName>
        <fullName evidence="2">Uncharacterized protein</fullName>
    </submittedName>
</protein>
<dbReference type="Gene3D" id="3.90.210.10">
    <property type="entry name" value="Heat-Labile Enterotoxin, subunit A"/>
    <property type="match status" value="1"/>
</dbReference>
<accession>A0A5B2XHI1</accession>
<dbReference type="InterPro" id="IPR003898">
    <property type="entry name" value="Borpert_toxA"/>
</dbReference>
<feature type="region of interest" description="Disordered" evidence="1">
    <location>
        <begin position="243"/>
        <end position="266"/>
    </location>
</feature>
<feature type="compositionally biased region" description="Low complexity" evidence="1">
    <location>
        <begin position="38"/>
        <end position="53"/>
    </location>
</feature>
<keyword evidence="3" id="KW-1185">Reference proteome</keyword>
<evidence type="ECO:0000256" key="1">
    <source>
        <dbReference type="SAM" id="MobiDB-lite"/>
    </source>
</evidence>
<dbReference type="Pfam" id="PF02917">
    <property type="entry name" value="Pertussis_S1"/>
    <property type="match status" value="1"/>
</dbReference>